<keyword evidence="3" id="KW-1185">Reference proteome</keyword>
<name>A0A392MSB2_9FABA</name>
<reference evidence="2 3" key="1">
    <citation type="journal article" date="2018" name="Front. Plant Sci.">
        <title>Red Clover (Trifolium pratense) and Zigzag Clover (T. medium) - A Picture of Genomic Similarities and Differences.</title>
        <authorList>
            <person name="Dluhosova J."/>
            <person name="Istvanek J."/>
            <person name="Nedelnik J."/>
            <person name="Repkova J."/>
        </authorList>
    </citation>
    <scope>NUCLEOTIDE SEQUENCE [LARGE SCALE GENOMIC DNA]</scope>
    <source>
        <strain evidence="3">cv. 10/8</strain>
        <tissue evidence="2">Leaf</tissue>
    </source>
</reference>
<protein>
    <submittedName>
        <fullName evidence="2">Kinesin-like protein</fullName>
    </submittedName>
</protein>
<gene>
    <name evidence="2" type="ORF">A2U01_0011255</name>
</gene>
<dbReference type="PANTHER" id="PTHR36617">
    <property type="entry name" value="PROTEIN, PUTATIVE-RELATED"/>
    <property type="match status" value="1"/>
</dbReference>
<evidence type="ECO:0000313" key="2">
    <source>
        <dbReference type="EMBL" id="MCH90341.1"/>
    </source>
</evidence>
<dbReference type="InterPro" id="IPR026960">
    <property type="entry name" value="RVT-Znf"/>
</dbReference>
<accession>A0A392MSB2</accession>
<dbReference type="AlphaFoldDB" id="A0A392MSB2"/>
<dbReference type="EMBL" id="LXQA010018104">
    <property type="protein sequence ID" value="MCH90341.1"/>
    <property type="molecule type" value="Genomic_DNA"/>
</dbReference>
<dbReference type="Proteomes" id="UP000265520">
    <property type="component" value="Unassembled WGS sequence"/>
</dbReference>
<dbReference type="PANTHER" id="PTHR36617:SF5">
    <property type="entry name" value="OS05G0421675 PROTEIN"/>
    <property type="match status" value="1"/>
</dbReference>
<comment type="caution">
    <text evidence="2">The sequence shown here is derived from an EMBL/GenBank/DDBJ whole genome shotgun (WGS) entry which is preliminary data.</text>
</comment>
<evidence type="ECO:0000313" key="3">
    <source>
        <dbReference type="Proteomes" id="UP000265520"/>
    </source>
</evidence>
<sequence>MTDYILCFAAVCGSGWRWRRQLFAWEDELWGECCSVLANILLQVDTSDEWEWLPDPDKAYSVQGAYQVLTSSTAIERNIHGDLIWNKVVPTKVSTFVWRLLSDRLPTKYHLFVCGCLHSDSILCSAGCNVIEDVIHLFLNCPLSGAVWYDIISWVGIPCVLPDNAIALASQFGGTHDIRKSCRNCLQAI</sequence>
<organism evidence="2 3">
    <name type="scientific">Trifolium medium</name>
    <dbReference type="NCBI Taxonomy" id="97028"/>
    <lineage>
        <taxon>Eukaryota</taxon>
        <taxon>Viridiplantae</taxon>
        <taxon>Streptophyta</taxon>
        <taxon>Embryophyta</taxon>
        <taxon>Tracheophyta</taxon>
        <taxon>Spermatophyta</taxon>
        <taxon>Magnoliopsida</taxon>
        <taxon>eudicotyledons</taxon>
        <taxon>Gunneridae</taxon>
        <taxon>Pentapetalae</taxon>
        <taxon>rosids</taxon>
        <taxon>fabids</taxon>
        <taxon>Fabales</taxon>
        <taxon>Fabaceae</taxon>
        <taxon>Papilionoideae</taxon>
        <taxon>50 kb inversion clade</taxon>
        <taxon>NPAAA clade</taxon>
        <taxon>Hologalegina</taxon>
        <taxon>IRL clade</taxon>
        <taxon>Trifolieae</taxon>
        <taxon>Trifolium</taxon>
    </lineage>
</organism>
<proteinExistence type="predicted"/>
<dbReference type="Pfam" id="PF13966">
    <property type="entry name" value="zf-RVT"/>
    <property type="match status" value="1"/>
</dbReference>
<evidence type="ECO:0000259" key="1">
    <source>
        <dbReference type="Pfam" id="PF13966"/>
    </source>
</evidence>
<feature type="domain" description="Reverse transcriptase zinc-binding" evidence="1">
    <location>
        <begin position="60"/>
        <end position="148"/>
    </location>
</feature>
<feature type="non-terminal residue" evidence="2">
    <location>
        <position position="189"/>
    </location>
</feature>